<feature type="compositionally biased region" description="Polar residues" evidence="12">
    <location>
        <begin position="31"/>
        <end position="44"/>
    </location>
</feature>
<accession>A0A6P8PIL3</accession>
<dbReference type="Proteomes" id="UP000515159">
    <property type="component" value="Chromosome 16"/>
</dbReference>
<dbReference type="RefSeq" id="XP_033781274.1">
    <property type="nucleotide sequence ID" value="XM_033925383.1"/>
</dbReference>
<evidence type="ECO:0000256" key="5">
    <source>
        <dbReference type="ARBA" id="ARBA00022692"/>
    </source>
</evidence>
<dbReference type="GO" id="GO:0017128">
    <property type="term" value="F:phospholipid scramblase activity"/>
    <property type="evidence" value="ECO:0007669"/>
    <property type="project" value="InterPro"/>
</dbReference>
<organism evidence="13 16">
    <name type="scientific">Geotrypetes seraphini</name>
    <name type="common">Gaboon caecilian</name>
    <name type="synonym">Caecilia seraphini</name>
    <dbReference type="NCBI Taxonomy" id="260995"/>
    <lineage>
        <taxon>Eukaryota</taxon>
        <taxon>Metazoa</taxon>
        <taxon>Chordata</taxon>
        <taxon>Craniata</taxon>
        <taxon>Vertebrata</taxon>
        <taxon>Euteleostomi</taxon>
        <taxon>Amphibia</taxon>
        <taxon>Gymnophiona</taxon>
        <taxon>Geotrypetes</taxon>
    </lineage>
</organism>
<evidence type="ECO:0000256" key="8">
    <source>
        <dbReference type="ARBA" id="ARBA00023136"/>
    </source>
</evidence>
<comment type="similarity">
    <text evidence="3 11">Belongs to the phospholipid scramblase family.</text>
</comment>
<dbReference type="GeneID" id="117350784"/>
<evidence type="ECO:0000256" key="2">
    <source>
        <dbReference type="ARBA" id="ARBA00004606"/>
    </source>
</evidence>
<evidence type="ECO:0000256" key="4">
    <source>
        <dbReference type="ARBA" id="ARBA00022553"/>
    </source>
</evidence>
<dbReference type="RefSeq" id="XP_033781275.1">
    <property type="nucleotide sequence ID" value="XM_033925384.1"/>
</dbReference>
<evidence type="ECO:0000256" key="6">
    <source>
        <dbReference type="ARBA" id="ARBA00022837"/>
    </source>
</evidence>
<reference evidence="14 15" key="1">
    <citation type="submission" date="2025-04" db="UniProtKB">
        <authorList>
            <consortium name="RefSeq"/>
        </authorList>
    </citation>
    <scope>IDENTIFICATION</scope>
</reference>
<name>A0A6P8PIL3_GEOSA</name>
<keyword evidence="13" id="KW-1185">Reference proteome</keyword>
<dbReference type="RefSeq" id="XP_033781273.1">
    <property type="nucleotide sequence ID" value="XM_033925382.1"/>
</dbReference>
<sequence length="251" mass="28141">MSSPGEPFAYPKAIEEQPPNYEALGPHRTTDPPQQEQPQAYPGSNSKGVLPYVAQIPRVPHGLEYLIQVNQIIIQQKYFTTQTGKTYEILNTMGQRIFLGTQEIKCCVSQFDVKIMDNSNMEVIQLLEPCKCTCTHEAEIHSPPGTIIGYITLNWNTNVTSLSISNASKDIVLLIVGPSFRTNIFGDVNFEVKSLDETQTIGQISRDNEQYVVQFPLDLDAKIKVVLLGSAIFLDYMISASREQLLRRSND</sequence>
<evidence type="ECO:0000256" key="1">
    <source>
        <dbReference type="ARBA" id="ARBA00001913"/>
    </source>
</evidence>
<dbReference type="KEGG" id="gsh:117350784"/>
<evidence type="ECO:0000313" key="13">
    <source>
        <dbReference type="Proteomes" id="UP000515159"/>
    </source>
</evidence>
<comment type="subcellular location">
    <subcellularLocation>
        <location evidence="2">Membrane</location>
        <topology evidence="2">Single-pass type II membrane protein</topology>
    </subcellularLocation>
</comment>
<keyword evidence="8" id="KW-0472">Membrane</keyword>
<keyword evidence="5" id="KW-0812">Transmembrane</keyword>
<keyword evidence="9 11" id="KW-0564">Palmitate</keyword>
<dbReference type="Pfam" id="PF03803">
    <property type="entry name" value="Scramblase"/>
    <property type="match status" value="1"/>
</dbReference>
<evidence type="ECO:0000256" key="12">
    <source>
        <dbReference type="SAM" id="MobiDB-lite"/>
    </source>
</evidence>
<keyword evidence="6 11" id="KW-0106">Calcium</keyword>
<gene>
    <name evidence="14 15 16 17" type="primary">LOC117350784</name>
</gene>
<evidence type="ECO:0000256" key="9">
    <source>
        <dbReference type="ARBA" id="ARBA00023139"/>
    </source>
</evidence>
<evidence type="ECO:0000256" key="7">
    <source>
        <dbReference type="ARBA" id="ARBA00022989"/>
    </source>
</evidence>
<evidence type="ECO:0000313" key="17">
    <source>
        <dbReference type="RefSeq" id="XP_033781276.1"/>
    </source>
</evidence>
<keyword evidence="7" id="KW-1133">Transmembrane helix</keyword>
<evidence type="ECO:0000313" key="15">
    <source>
        <dbReference type="RefSeq" id="XP_033781274.1"/>
    </source>
</evidence>
<keyword evidence="10 11" id="KW-0449">Lipoprotein</keyword>
<dbReference type="PANTHER" id="PTHR23248">
    <property type="entry name" value="PHOSPHOLIPID SCRAMBLASE-RELATED"/>
    <property type="match status" value="1"/>
</dbReference>
<evidence type="ECO:0000313" key="14">
    <source>
        <dbReference type="RefSeq" id="XP_033781273.1"/>
    </source>
</evidence>
<evidence type="ECO:0000256" key="11">
    <source>
        <dbReference type="RuleBase" id="RU363116"/>
    </source>
</evidence>
<dbReference type="InterPro" id="IPR005552">
    <property type="entry name" value="Scramblase"/>
</dbReference>
<evidence type="ECO:0000256" key="10">
    <source>
        <dbReference type="ARBA" id="ARBA00023288"/>
    </source>
</evidence>
<keyword evidence="4" id="KW-0597">Phosphoprotein</keyword>
<dbReference type="OrthoDB" id="191150at2759"/>
<evidence type="ECO:0000256" key="3">
    <source>
        <dbReference type="ARBA" id="ARBA00005350"/>
    </source>
</evidence>
<dbReference type="GO" id="GO:0005886">
    <property type="term" value="C:plasma membrane"/>
    <property type="evidence" value="ECO:0007669"/>
    <property type="project" value="TreeGrafter"/>
</dbReference>
<dbReference type="RefSeq" id="XP_033781276.1">
    <property type="nucleotide sequence ID" value="XM_033925385.1"/>
</dbReference>
<dbReference type="AlphaFoldDB" id="A0A6P8PIL3"/>
<dbReference type="PANTHER" id="PTHR23248:SF38">
    <property type="entry name" value="PHOSPHOLIPID SCRAMBLASE 1"/>
    <property type="match status" value="1"/>
</dbReference>
<comment type="cofactor">
    <cofactor evidence="1 11">
        <name>Ca(2+)</name>
        <dbReference type="ChEBI" id="CHEBI:29108"/>
    </cofactor>
</comment>
<feature type="region of interest" description="Disordered" evidence="12">
    <location>
        <begin position="1"/>
        <end position="44"/>
    </location>
</feature>
<evidence type="ECO:0000313" key="16">
    <source>
        <dbReference type="RefSeq" id="XP_033781275.1"/>
    </source>
</evidence>
<comment type="function">
    <text evidence="11">May mediate accelerated ATP-independent bidirectional transbilayer migration of phospholipids upon binding calcium ions that results in a loss of phospholipid asymmetry in the plasma membrane.</text>
</comment>
<protein>
    <recommendedName>
        <fullName evidence="11">Phospholipid scramblase</fullName>
    </recommendedName>
</protein>
<proteinExistence type="inferred from homology"/>